<evidence type="ECO:0000313" key="1">
    <source>
        <dbReference type="EMBL" id="EJK76755.1"/>
    </source>
</evidence>
<dbReference type="EMBL" id="AGNL01001746">
    <property type="protein sequence ID" value="EJK76755.1"/>
    <property type="molecule type" value="Genomic_DNA"/>
</dbReference>
<sequence length="281" mass="32152">MHNHSQRASWQARLFPIANASDEHSARRHPQVPQTAFSERGSLYLAGYELELTQSEKESLPPQIARLSATKIGCVKGGFEQINNRKKAFQTASPFPFRIQHVFSCRYHYQVETFWKTHFKPKLVGNGGGTEWFHLDASDIDLVSSEMEKYASTGMLLGGHISNEPRKSSVVGQPAEQRPREKVRAILYKHKCFLKAFKESRSYLSSTEFELVLKALYKHPRSLEGWSVATSEQDSKQYLGRKKCWEKNELFRSLLELLAAITVNQYSPPREMFPPLSNMIG</sequence>
<reference evidence="1 2" key="1">
    <citation type="journal article" date="2012" name="Genome Biol.">
        <title>Genome and low-iron response of an oceanic diatom adapted to chronic iron limitation.</title>
        <authorList>
            <person name="Lommer M."/>
            <person name="Specht M."/>
            <person name="Roy A.S."/>
            <person name="Kraemer L."/>
            <person name="Andreson R."/>
            <person name="Gutowska M.A."/>
            <person name="Wolf J."/>
            <person name="Bergner S.V."/>
            <person name="Schilhabel M.B."/>
            <person name="Klostermeier U.C."/>
            <person name="Beiko R.G."/>
            <person name="Rosenstiel P."/>
            <person name="Hippler M."/>
            <person name="Laroche J."/>
        </authorList>
    </citation>
    <scope>NUCLEOTIDE SEQUENCE [LARGE SCALE GENOMIC DNA]</scope>
    <source>
        <strain evidence="1 2">CCMP1005</strain>
    </source>
</reference>
<keyword evidence="2" id="KW-1185">Reference proteome</keyword>
<accession>K0TH87</accession>
<evidence type="ECO:0000313" key="2">
    <source>
        <dbReference type="Proteomes" id="UP000266841"/>
    </source>
</evidence>
<name>K0TH87_THAOC</name>
<protein>
    <submittedName>
        <fullName evidence="1">Uncharacterized protein</fullName>
    </submittedName>
</protein>
<dbReference type="Pfam" id="PF13455">
    <property type="entry name" value="MUG113"/>
    <property type="match status" value="1"/>
</dbReference>
<dbReference type="Proteomes" id="UP000266841">
    <property type="component" value="Unassembled WGS sequence"/>
</dbReference>
<gene>
    <name evidence="1" type="ORF">THAOC_01466</name>
</gene>
<organism evidence="1 2">
    <name type="scientific">Thalassiosira oceanica</name>
    <name type="common">Marine diatom</name>
    <dbReference type="NCBI Taxonomy" id="159749"/>
    <lineage>
        <taxon>Eukaryota</taxon>
        <taxon>Sar</taxon>
        <taxon>Stramenopiles</taxon>
        <taxon>Ochrophyta</taxon>
        <taxon>Bacillariophyta</taxon>
        <taxon>Coscinodiscophyceae</taxon>
        <taxon>Thalassiosirophycidae</taxon>
        <taxon>Thalassiosirales</taxon>
        <taxon>Thalassiosiraceae</taxon>
        <taxon>Thalassiosira</taxon>
    </lineage>
</organism>
<comment type="caution">
    <text evidence="1">The sequence shown here is derived from an EMBL/GenBank/DDBJ whole genome shotgun (WGS) entry which is preliminary data.</text>
</comment>
<dbReference type="AlphaFoldDB" id="K0TH87"/>
<proteinExistence type="predicted"/>